<comment type="caution">
    <text evidence="9">The sequence shown here is derived from an EMBL/GenBank/DDBJ whole genome shotgun (WGS) entry which is preliminary data.</text>
</comment>
<dbReference type="GO" id="GO:0055085">
    <property type="term" value="P:transmembrane transport"/>
    <property type="evidence" value="ECO:0007669"/>
    <property type="project" value="InterPro"/>
</dbReference>
<dbReference type="PANTHER" id="PTHR43005">
    <property type="entry name" value="BLR7065 PROTEIN"/>
    <property type="match status" value="1"/>
</dbReference>
<keyword evidence="3" id="KW-1003">Cell membrane</keyword>
<evidence type="ECO:0000256" key="4">
    <source>
        <dbReference type="ARBA" id="ARBA00022692"/>
    </source>
</evidence>
<evidence type="ECO:0000313" key="9">
    <source>
        <dbReference type="EMBL" id="EDO62948.1"/>
    </source>
</evidence>
<reference evidence="10 12" key="3">
    <citation type="submission" date="2017-07" db="EMBL/GenBank/DDBJ databases">
        <title>Prevalence of linear plasmids in Cutibacterium (Propionibacterium) acnes isolates obtained from prostatic tissue.</title>
        <authorList>
            <person name="Davidsson S."/>
            <person name="Carlsson J."/>
            <person name="Molling P."/>
            <person name="Andren O."/>
            <person name="Andersson S.-O."/>
            <person name="Brzuszkiewicz E."/>
            <person name="Poehlein A."/>
            <person name="Al-Zeer M."/>
            <person name="Brinkmann V."/>
            <person name="Scavenius C."/>
            <person name="Nazipi S."/>
            <person name="Soderquist B."/>
            <person name="Bruggemann H."/>
        </authorList>
    </citation>
    <scope>NUCLEOTIDE SEQUENCE [LARGE SCALE GENOMIC DNA]</scope>
    <source>
        <strain evidence="10 12">DSM 753</strain>
    </source>
</reference>
<accession>A7VNW7</accession>
<feature type="transmembrane region" description="Helical" evidence="7">
    <location>
        <begin position="112"/>
        <end position="133"/>
    </location>
</feature>
<sequence>MKKLKKFFRYDNIGYFFVLPAVIYMLFFVGYPIVSNFILSFQDVTVKTLSSPNKPFAGIENYQTLFQDEVLRTSIINTLLFTVLCLVFQFMIGFLLALFFNRRFSFAKPVRGLLMMPWMIPITVTALIFKFMFSSNVGIINQALMGIGLISAPIDWLTQPATAMIALIISNVWIGIPFNMILISTGLTTIPTELYESAGIDGANKLQTFWKITVPMLKPTIGSVLILGFIYTFKVFDLVFVMTGGGPVNSTQMLSTYSYKLSFNMFKYSQGAAAANVLFVILFIVSLIYLKFAYSEEDL</sequence>
<evidence type="ECO:0000259" key="8">
    <source>
        <dbReference type="PROSITE" id="PS50928"/>
    </source>
</evidence>
<dbReference type="AlphaFoldDB" id="A7VNW7"/>
<feature type="transmembrane region" description="Helical" evidence="7">
    <location>
        <begin position="12"/>
        <end position="34"/>
    </location>
</feature>
<dbReference type="SUPFAM" id="SSF161098">
    <property type="entry name" value="MetI-like"/>
    <property type="match status" value="1"/>
</dbReference>
<feature type="transmembrane region" description="Helical" evidence="7">
    <location>
        <begin position="164"/>
        <end position="187"/>
    </location>
</feature>
<feature type="transmembrane region" description="Helical" evidence="7">
    <location>
        <begin position="268"/>
        <end position="290"/>
    </location>
</feature>
<dbReference type="CDD" id="cd06261">
    <property type="entry name" value="TM_PBP2"/>
    <property type="match status" value="1"/>
</dbReference>
<dbReference type="InterPro" id="IPR000515">
    <property type="entry name" value="MetI-like"/>
</dbReference>
<dbReference type="Pfam" id="PF00528">
    <property type="entry name" value="BPD_transp_1"/>
    <property type="match status" value="1"/>
</dbReference>
<feature type="transmembrane region" description="Helical" evidence="7">
    <location>
        <begin position="75"/>
        <end position="100"/>
    </location>
</feature>
<reference evidence="9 11" key="2">
    <citation type="submission" date="2007-08" db="EMBL/GenBank/DDBJ databases">
        <authorList>
            <person name="Fulton L."/>
            <person name="Clifton S."/>
            <person name="Fulton B."/>
            <person name="Xu J."/>
            <person name="Minx P."/>
            <person name="Pepin K.H."/>
            <person name="Johnson M."/>
            <person name="Thiruvilangam P."/>
            <person name="Bhonagiri V."/>
            <person name="Nash W.E."/>
            <person name="Wang C."/>
            <person name="Mardis E.R."/>
            <person name="Wilson R.K."/>
        </authorList>
    </citation>
    <scope>NUCLEOTIDE SEQUENCE [LARGE SCALE GENOMIC DNA]</scope>
    <source>
        <strain evidence="9 11">DSM 753</strain>
    </source>
</reference>
<feature type="domain" description="ABC transmembrane type-1" evidence="8">
    <location>
        <begin position="75"/>
        <end position="289"/>
    </location>
</feature>
<evidence type="ECO:0000256" key="3">
    <source>
        <dbReference type="ARBA" id="ARBA00022475"/>
    </source>
</evidence>
<evidence type="ECO:0000256" key="2">
    <source>
        <dbReference type="ARBA" id="ARBA00022448"/>
    </source>
</evidence>
<dbReference type="HOGENOM" id="CLU_016047_0_3_9"/>
<evidence type="ECO:0000256" key="7">
    <source>
        <dbReference type="RuleBase" id="RU363032"/>
    </source>
</evidence>
<evidence type="ECO:0000256" key="5">
    <source>
        <dbReference type="ARBA" id="ARBA00022989"/>
    </source>
</evidence>
<dbReference type="Proteomes" id="UP000003490">
    <property type="component" value="Unassembled WGS sequence"/>
</dbReference>
<name>A7VNW7_9FIRM</name>
<dbReference type="Proteomes" id="UP000220611">
    <property type="component" value="Unassembled WGS sequence"/>
</dbReference>
<dbReference type="GO" id="GO:0005886">
    <property type="term" value="C:plasma membrane"/>
    <property type="evidence" value="ECO:0007669"/>
    <property type="project" value="UniProtKB-SubCell"/>
</dbReference>
<comment type="subcellular location">
    <subcellularLocation>
        <location evidence="1 7">Cell membrane</location>
        <topology evidence="1 7">Multi-pass membrane protein</topology>
    </subcellularLocation>
</comment>
<evidence type="ECO:0000256" key="1">
    <source>
        <dbReference type="ARBA" id="ARBA00004651"/>
    </source>
</evidence>
<keyword evidence="12" id="KW-1185">Reference proteome</keyword>
<reference evidence="9 11" key="1">
    <citation type="submission" date="2007-08" db="EMBL/GenBank/DDBJ databases">
        <title>Draft genome sequence of Clostridium leptum (DSM 753).</title>
        <authorList>
            <person name="Sudarsanam P."/>
            <person name="Ley R."/>
            <person name="Guruge J."/>
            <person name="Turnbaugh P.J."/>
            <person name="Mahowald M."/>
            <person name="Liep D."/>
            <person name="Gordon J."/>
        </authorList>
    </citation>
    <scope>NUCLEOTIDE SEQUENCE [LARGE SCALE GENOMIC DNA]</scope>
    <source>
        <strain evidence="9 11">DSM 753</strain>
    </source>
</reference>
<organism evidence="9 11">
    <name type="scientific">[Clostridium] leptum DSM 753</name>
    <dbReference type="NCBI Taxonomy" id="428125"/>
    <lineage>
        <taxon>Bacteria</taxon>
        <taxon>Bacillati</taxon>
        <taxon>Bacillota</taxon>
        <taxon>Clostridia</taxon>
        <taxon>Eubacteriales</taxon>
        <taxon>Oscillospiraceae</taxon>
        <taxon>Oscillospiraceae incertae sedis</taxon>
    </lineage>
</organism>
<dbReference type="EMBL" id="NOXF01000029">
    <property type="protein sequence ID" value="PEQ23234.1"/>
    <property type="molecule type" value="Genomic_DNA"/>
</dbReference>
<evidence type="ECO:0000256" key="6">
    <source>
        <dbReference type="ARBA" id="ARBA00023136"/>
    </source>
</evidence>
<dbReference type="PANTHER" id="PTHR43005:SF1">
    <property type="entry name" value="SPERMIDINE_PUTRESCINE TRANSPORT SYSTEM PERMEASE PROTEIN"/>
    <property type="match status" value="1"/>
</dbReference>
<keyword evidence="2 7" id="KW-0813">Transport</keyword>
<comment type="similarity">
    <text evidence="7">Belongs to the binding-protein-dependent transport system permease family.</text>
</comment>
<dbReference type="EMBL" id="ABCB02000010">
    <property type="protein sequence ID" value="EDO62948.1"/>
    <property type="molecule type" value="Genomic_DNA"/>
</dbReference>
<evidence type="ECO:0000313" key="12">
    <source>
        <dbReference type="Proteomes" id="UP000220611"/>
    </source>
</evidence>
<dbReference type="eggNOG" id="COG1175">
    <property type="taxonomic scope" value="Bacteria"/>
</dbReference>
<keyword evidence="6 7" id="KW-0472">Membrane</keyword>
<keyword evidence="4 7" id="KW-0812">Transmembrane</keyword>
<dbReference type="PROSITE" id="PS50928">
    <property type="entry name" value="ABC_TM1"/>
    <property type="match status" value="1"/>
</dbReference>
<dbReference type="OrthoDB" id="9787541at2"/>
<keyword evidence="5 7" id="KW-1133">Transmembrane helix</keyword>
<protein>
    <submittedName>
        <fullName evidence="9">ABC transporter, permease protein</fullName>
    </submittedName>
    <submittedName>
        <fullName evidence="10">Sugar ABC transporter permease</fullName>
    </submittedName>
</protein>
<gene>
    <name evidence="10" type="ORF">CH238_14905</name>
    <name evidence="9" type="ORF">CLOLEP_00243</name>
</gene>
<feature type="transmembrane region" description="Helical" evidence="7">
    <location>
        <begin position="224"/>
        <end position="248"/>
    </location>
</feature>
<evidence type="ECO:0000313" key="11">
    <source>
        <dbReference type="Proteomes" id="UP000003490"/>
    </source>
</evidence>
<dbReference type="Gene3D" id="1.10.3720.10">
    <property type="entry name" value="MetI-like"/>
    <property type="match status" value="1"/>
</dbReference>
<proteinExistence type="inferred from homology"/>
<dbReference type="InterPro" id="IPR035906">
    <property type="entry name" value="MetI-like_sf"/>
</dbReference>
<evidence type="ECO:0000313" key="10">
    <source>
        <dbReference type="EMBL" id="PEQ23234.1"/>
    </source>
</evidence>